<protein>
    <recommendedName>
        <fullName evidence="1">Dienelactone hydrolase domain-containing protein</fullName>
    </recommendedName>
</protein>
<gene>
    <name evidence="2" type="ORF">BN869_000007232_1</name>
</gene>
<evidence type="ECO:0000259" key="1">
    <source>
        <dbReference type="Pfam" id="PF01738"/>
    </source>
</evidence>
<evidence type="ECO:0000313" key="2">
    <source>
        <dbReference type="EMBL" id="CEO51174.1"/>
    </source>
</evidence>
<name>A0A0B7K1W4_BIOOC</name>
<dbReference type="InterPro" id="IPR029058">
    <property type="entry name" value="AB_hydrolase_fold"/>
</dbReference>
<dbReference type="EMBL" id="CDPU01000022">
    <property type="protein sequence ID" value="CEO51174.1"/>
    <property type="molecule type" value="Genomic_DNA"/>
</dbReference>
<dbReference type="GO" id="GO:0016787">
    <property type="term" value="F:hydrolase activity"/>
    <property type="evidence" value="ECO:0007669"/>
    <property type="project" value="InterPro"/>
</dbReference>
<reference evidence="2" key="1">
    <citation type="submission" date="2015-01" db="EMBL/GenBank/DDBJ databases">
        <authorList>
            <person name="Durling Mikael"/>
        </authorList>
    </citation>
    <scope>NUCLEOTIDE SEQUENCE</scope>
</reference>
<feature type="domain" description="Dienelactone hydrolase" evidence="1">
    <location>
        <begin position="30"/>
        <end position="245"/>
    </location>
</feature>
<accession>A0A0B7K1W4</accession>
<proteinExistence type="predicted"/>
<dbReference type="PANTHER" id="PTHR17630:SF55">
    <property type="entry name" value="DIENELACTONE HYDROLASE FAMILY PROTEIN (AFU_ORTHOLOGUE AFUA_1G01900)"/>
    <property type="match status" value="1"/>
</dbReference>
<dbReference type="PANTHER" id="PTHR17630">
    <property type="entry name" value="DIENELACTONE HYDROLASE"/>
    <property type="match status" value="1"/>
</dbReference>
<dbReference type="Gene3D" id="3.40.50.1820">
    <property type="entry name" value="alpha/beta hydrolase"/>
    <property type="match status" value="1"/>
</dbReference>
<dbReference type="InterPro" id="IPR002925">
    <property type="entry name" value="Dienelactn_hydro"/>
</dbReference>
<dbReference type="AlphaFoldDB" id="A0A0B7K1W4"/>
<dbReference type="Pfam" id="PF01738">
    <property type="entry name" value="DLH"/>
    <property type="match status" value="1"/>
</dbReference>
<organism evidence="2">
    <name type="scientific">Bionectria ochroleuca</name>
    <name type="common">Gliocladium roseum</name>
    <dbReference type="NCBI Taxonomy" id="29856"/>
    <lineage>
        <taxon>Eukaryota</taxon>
        <taxon>Fungi</taxon>
        <taxon>Dikarya</taxon>
        <taxon>Ascomycota</taxon>
        <taxon>Pezizomycotina</taxon>
        <taxon>Sordariomycetes</taxon>
        <taxon>Hypocreomycetidae</taxon>
        <taxon>Hypocreales</taxon>
        <taxon>Bionectriaceae</taxon>
        <taxon>Clonostachys</taxon>
    </lineage>
</organism>
<dbReference type="SUPFAM" id="SSF53474">
    <property type="entry name" value="alpha/beta-Hydrolases"/>
    <property type="match status" value="1"/>
</dbReference>
<sequence length="251" mass="28409">MSDCCLKGLRWEAETAGREGNVAGLDCYIAGTNRDVAIIVIHDLFGWTFKNIRILADHFADEVNATVYVPDWIRPSSFGGEILPTDVLFDKSRFGEIDLPAFLKRNSRATREPEIIKFAEWLRASYSRVGAMGYCYGGWAVFRLAAKDKNLVDCISTAHPSMLQKEDIASTGVPTQILAPEFDHMFTAELKAYSQQTLPDTHVPYDYQYFPGLEHGFAIRGDARKEGERKGMERAKNAASLWFREWLQQNN</sequence>